<dbReference type="PROSITE" id="PS50235">
    <property type="entry name" value="USP_3"/>
    <property type="match status" value="1"/>
</dbReference>
<keyword evidence="5" id="KW-0833">Ubl conjugation pathway</keyword>
<keyword evidence="6" id="KW-0378">Hydrolase</keyword>
<evidence type="ECO:0000256" key="8">
    <source>
        <dbReference type="SAM" id="MobiDB-lite"/>
    </source>
</evidence>
<keyword evidence="4" id="KW-0645">Protease</keyword>
<feature type="compositionally biased region" description="Basic and acidic residues" evidence="8">
    <location>
        <begin position="908"/>
        <end position="918"/>
    </location>
</feature>
<dbReference type="PANTHER" id="PTHR24006">
    <property type="entry name" value="UBIQUITIN CARBOXYL-TERMINAL HYDROLASE"/>
    <property type="match status" value="1"/>
</dbReference>
<feature type="compositionally biased region" description="Acidic residues" evidence="8">
    <location>
        <begin position="980"/>
        <end position="994"/>
    </location>
</feature>
<evidence type="ECO:0000256" key="6">
    <source>
        <dbReference type="ARBA" id="ARBA00022801"/>
    </source>
</evidence>
<dbReference type="PANTHER" id="PTHR24006:SF758">
    <property type="entry name" value="UBIQUITIN CARBOXYL-TERMINAL HYDROLASE 36"/>
    <property type="match status" value="1"/>
</dbReference>
<dbReference type="GO" id="GO:0016579">
    <property type="term" value="P:protein deubiquitination"/>
    <property type="evidence" value="ECO:0007669"/>
    <property type="project" value="InterPro"/>
</dbReference>
<feature type="region of interest" description="Disordered" evidence="8">
    <location>
        <begin position="901"/>
        <end position="922"/>
    </location>
</feature>
<keyword evidence="11" id="KW-1185">Reference proteome</keyword>
<evidence type="ECO:0000256" key="3">
    <source>
        <dbReference type="ARBA" id="ARBA00012759"/>
    </source>
</evidence>
<dbReference type="GO" id="GO:0005829">
    <property type="term" value="C:cytosol"/>
    <property type="evidence" value="ECO:0007669"/>
    <property type="project" value="TreeGrafter"/>
</dbReference>
<evidence type="ECO:0000256" key="1">
    <source>
        <dbReference type="ARBA" id="ARBA00000707"/>
    </source>
</evidence>
<dbReference type="InterPro" id="IPR018200">
    <property type="entry name" value="USP_CS"/>
</dbReference>
<evidence type="ECO:0000256" key="7">
    <source>
        <dbReference type="ARBA" id="ARBA00022807"/>
    </source>
</evidence>
<reference evidence="10" key="1">
    <citation type="submission" date="2019-03" db="EMBL/GenBank/DDBJ databases">
        <title>Long read genome sequence of the mycoparasitic Pythium oligandrum ATCC 38472 isolated from sugarbeet rhizosphere.</title>
        <authorList>
            <person name="Gaulin E."/>
        </authorList>
    </citation>
    <scope>NUCLEOTIDE SEQUENCE</scope>
    <source>
        <strain evidence="10">ATCC 38472_TT</strain>
    </source>
</reference>
<feature type="region of interest" description="Disordered" evidence="8">
    <location>
        <begin position="964"/>
        <end position="1028"/>
    </location>
</feature>
<dbReference type="Proteomes" id="UP000794436">
    <property type="component" value="Unassembled WGS sequence"/>
</dbReference>
<dbReference type="GO" id="GO:0004843">
    <property type="term" value="F:cysteine-type deubiquitinase activity"/>
    <property type="evidence" value="ECO:0007669"/>
    <property type="project" value="UniProtKB-EC"/>
</dbReference>
<accession>A0A8K1FDC4</accession>
<dbReference type="InterPro" id="IPR028889">
    <property type="entry name" value="USP"/>
</dbReference>
<gene>
    <name evidence="10" type="ORF">Poli38472_010309</name>
</gene>
<protein>
    <recommendedName>
        <fullName evidence="3">ubiquitinyl hydrolase 1</fullName>
        <ecNumber evidence="3">3.4.19.12</ecNumber>
    </recommendedName>
</protein>
<evidence type="ECO:0000313" key="11">
    <source>
        <dbReference type="Proteomes" id="UP000794436"/>
    </source>
</evidence>
<dbReference type="InterPro" id="IPR050164">
    <property type="entry name" value="Peptidase_C19"/>
</dbReference>
<sequence length="1028" mass="115974">MERLCDDLVQEFDDACAVFTSTLLSDADPGAQLTMIMDVVRGGDELLPNDVMERVESEFLPQIVQLLLSRAVVENACGDVTQVNSFFQFVLERVALRLLQCDPCLLPSLVRIFDEHRPFYLYHLGDQDEVITDASEYTATKIQQNKSITTSQFVASTRVGLASILFLRNIVCWGELGGFTLFLRCLQAGSDAVQHEENSAEGEEVETSSDVDFAFEAMQCIFRALYCVKDHLSSQFLVRYFPMLIDSTRIYISRLPPSELHGVPREALLEVIQVMEAFLPHLPADVRTQVDEYPEVLDDEAQTSETYQTKALDEARLHQLFMIPAFRDGMLSLECGNSPAASAPWREELMQLQKLFVSLAETELKAVDPTEFALSHHDLDGQPTDLHVQMDADEFFCLLLDRVETFIRALEPMSPSSLLPRATTFLDGCFGGVLVNQILTEQGHMSEREEKFFALSVEVAKKDHLTESLELYVQGETLDGENAYYCDHAQRKVSAIKRVCIKTLPRTLVCHLKRFEFDFDTMEKVKINDYLEFPTELDMYPYTSDAFAAASGEATDNIESHTRMYDLVGVVVHSGTADMGHYYSFIRDRNTEGAWFEFNDQSMFYDREDVELVDVSSGAVFPITHSMIINGVTYLGSFLKDCVIAEKPVQGKLPYSDDSRVESASVIQIQDILLNEVRFLDRFLFSLRSEAAASGKVDDGSAFSSHAGGVSSQTSRVRSCTFIIERQILMALSSHLPESACPVDTNLISNQAQLKNLFIYQFDQVMTPVLVSYVTTAPRIQRDKLVTQLIAVLEDVKMSFLDQMLAVFRALLCADAAVPSLRIHEQLFSPSSGILEAAAYYRDHKTLHEYAFLLVEFVILQAGDSCTLQRYLQTEDEIIRQVAWIKDWLGNYLDPHETVRSANTHTHNSGDDGARDQGNDDDEDVMLTKEFRRLFALAERAFGFDFFPKQVDRNMAPEEDLAEFSVESLEDSDATSADENQADEDAHDEVDEVYQQEHGRFNTKERVPECDDVGNRQSRPVVHTSLAA</sequence>
<dbReference type="AlphaFoldDB" id="A0A8K1FDC4"/>
<comment type="caution">
    <text evidence="10">The sequence shown here is derived from an EMBL/GenBank/DDBJ whole genome shotgun (WGS) entry which is preliminary data.</text>
</comment>
<dbReference type="EMBL" id="SPLM01000147">
    <property type="protein sequence ID" value="TMW55427.1"/>
    <property type="molecule type" value="Genomic_DNA"/>
</dbReference>
<evidence type="ECO:0000256" key="5">
    <source>
        <dbReference type="ARBA" id="ARBA00022786"/>
    </source>
</evidence>
<proteinExistence type="inferred from homology"/>
<dbReference type="EC" id="3.4.19.12" evidence="3"/>
<feature type="compositionally biased region" description="Basic and acidic residues" evidence="8">
    <location>
        <begin position="995"/>
        <end position="1009"/>
    </location>
</feature>
<name>A0A8K1FDC4_PYTOL</name>
<dbReference type="GO" id="GO:0006508">
    <property type="term" value="P:proteolysis"/>
    <property type="evidence" value="ECO:0007669"/>
    <property type="project" value="UniProtKB-KW"/>
</dbReference>
<dbReference type="Pfam" id="PF00443">
    <property type="entry name" value="UCH"/>
    <property type="match status" value="1"/>
</dbReference>
<keyword evidence="7" id="KW-0788">Thiol protease</keyword>
<dbReference type="OrthoDB" id="289038at2759"/>
<organism evidence="10 11">
    <name type="scientific">Pythium oligandrum</name>
    <name type="common">Mycoparasitic fungus</name>
    <dbReference type="NCBI Taxonomy" id="41045"/>
    <lineage>
        <taxon>Eukaryota</taxon>
        <taxon>Sar</taxon>
        <taxon>Stramenopiles</taxon>
        <taxon>Oomycota</taxon>
        <taxon>Peronosporomycetes</taxon>
        <taxon>Pythiales</taxon>
        <taxon>Pythiaceae</taxon>
        <taxon>Pythium</taxon>
    </lineage>
</organism>
<evidence type="ECO:0000313" key="10">
    <source>
        <dbReference type="EMBL" id="TMW55427.1"/>
    </source>
</evidence>
<dbReference type="InterPro" id="IPR001394">
    <property type="entry name" value="Peptidase_C19_UCH"/>
</dbReference>
<comment type="similarity">
    <text evidence="2">Belongs to the peptidase C19 family.</text>
</comment>
<feature type="domain" description="USP" evidence="9">
    <location>
        <begin position="301"/>
        <end position="625"/>
    </location>
</feature>
<evidence type="ECO:0000256" key="4">
    <source>
        <dbReference type="ARBA" id="ARBA00022670"/>
    </source>
</evidence>
<dbReference type="InterPro" id="IPR038765">
    <property type="entry name" value="Papain-like_cys_pep_sf"/>
</dbReference>
<dbReference type="GO" id="GO:0005634">
    <property type="term" value="C:nucleus"/>
    <property type="evidence" value="ECO:0007669"/>
    <property type="project" value="TreeGrafter"/>
</dbReference>
<dbReference type="SUPFAM" id="SSF54001">
    <property type="entry name" value="Cysteine proteinases"/>
    <property type="match status" value="1"/>
</dbReference>
<dbReference type="PROSITE" id="PS00973">
    <property type="entry name" value="USP_2"/>
    <property type="match status" value="1"/>
</dbReference>
<feature type="compositionally biased region" description="Acidic residues" evidence="8">
    <location>
        <begin position="964"/>
        <end position="973"/>
    </location>
</feature>
<evidence type="ECO:0000256" key="2">
    <source>
        <dbReference type="ARBA" id="ARBA00009085"/>
    </source>
</evidence>
<comment type="catalytic activity">
    <reaction evidence="1">
        <text>Thiol-dependent hydrolysis of ester, thioester, amide, peptide and isopeptide bonds formed by the C-terminal Gly of ubiquitin (a 76-residue protein attached to proteins as an intracellular targeting signal).</text>
        <dbReference type="EC" id="3.4.19.12"/>
    </reaction>
</comment>
<dbReference type="Gene3D" id="3.90.70.10">
    <property type="entry name" value="Cysteine proteinases"/>
    <property type="match status" value="1"/>
</dbReference>
<evidence type="ECO:0000259" key="9">
    <source>
        <dbReference type="PROSITE" id="PS50235"/>
    </source>
</evidence>